<feature type="compositionally biased region" description="Low complexity" evidence="1">
    <location>
        <begin position="97"/>
        <end position="112"/>
    </location>
</feature>
<protein>
    <submittedName>
        <fullName evidence="2">Uncharacterized protein</fullName>
    </submittedName>
</protein>
<feature type="region of interest" description="Disordered" evidence="1">
    <location>
        <begin position="96"/>
        <end position="118"/>
    </location>
</feature>
<dbReference type="AlphaFoldDB" id="A0A8S0P6J7"/>
<gene>
    <name evidence="2" type="ORF">OLEA9_A076114</name>
</gene>
<comment type="caution">
    <text evidence="2">The sequence shown here is derived from an EMBL/GenBank/DDBJ whole genome shotgun (WGS) entry which is preliminary data.</text>
</comment>
<name>A0A8S0P6J7_OLEEU</name>
<proteinExistence type="predicted"/>
<reference evidence="2 3" key="1">
    <citation type="submission" date="2019-12" db="EMBL/GenBank/DDBJ databases">
        <authorList>
            <person name="Alioto T."/>
            <person name="Alioto T."/>
            <person name="Gomez Garrido J."/>
        </authorList>
    </citation>
    <scope>NUCLEOTIDE SEQUENCE [LARGE SCALE GENOMIC DNA]</scope>
</reference>
<evidence type="ECO:0000313" key="2">
    <source>
        <dbReference type="EMBL" id="CAA2933693.1"/>
    </source>
</evidence>
<organism evidence="2 3">
    <name type="scientific">Olea europaea subsp. europaea</name>
    <dbReference type="NCBI Taxonomy" id="158383"/>
    <lineage>
        <taxon>Eukaryota</taxon>
        <taxon>Viridiplantae</taxon>
        <taxon>Streptophyta</taxon>
        <taxon>Embryophyta</taxon>
        <taxon>Tracheophyta</taxon>
        <taxon>Spermatophyta</taxon>
        <taxon>Magnoliopsida</taxon>
        <taxon>eudicotyledons</taxon>
        <taxon>Gunneridae</taxon>
        <taxon>Pentapetalae</taxon>
        <taxon>asterids</taxon>
        <taxon>lamiids</taxon>
        <taxon>Lamiales</taxon>
        <taxon>Oleaceae</taxon>
        <taxon>Oleeae</taxon>
        <taxon>Olea</taxon>
    </lineage>
</organism>
<accession>A0A8S0P6J7</accession>
<dbReference type="EMBL" id="CACTIH010000005">
    <property type="protein sequence ID" value="CAA2933693.1"/>
    <property type="molecule type" value="Genomic_DNA"/>
</dbReference>
<sequence>MEGFAKVFFILTVFIGVLTMNITEARILKSSEEVVQPQTFGLRAPGFPVILPSPLPPGFPLTFPSPGLPGIFPSPGLGFGSLCSFVGILCPPPQPISPSGSTESSSSSLDPLSAPPPEVAGKARGGLFYCEFPISSGSQSGVTSVGQCHTRSSAVAS</sequence>
<evidence type="ECO:0000313" key="3">
    <source>
        <dbReference type="Proteomes" id="UP000594638"/>
    </source>
</evidence>
<dbReference type="OrthoDB" id="925049at2759"/>
<keyword evidence="3" id="KW-1185">Reference proteome</keyword>
<evidence type="ECO:0000256" key="1">
    <source>
        <dbReference type="SAM" id="MobiDB-lite"/>
    </source>
</evidence>
<dbReference type="Proteomes" id="UP000594638">
    <property type="component" value="Unassembled WGS sequence"/>
</dbReference>
<dbReference type="Gramene" id="OE9A076114T1">
    <property type="protein sequence ID" value="OE9A076114C1"/>
    <property type="gene ID" value="OE9A076114"/>
</dbReference>